<gene>
    <name evidence="2" type="ORF">PGLA1383_LOCUS15729</name>
    <name evidence="3" type="ORF">PGLA2088_LOCUS38562</name>
</gene>
<accession>A0A813KUR0</accession>
<feature type="region of interest" description="Disordered" evidence="1">
    <location>
        <begin position="430"/>
        <end position="469"/>
    </location>
</feature>
<protein>
    <recommendedName>
        <fullName evidence="6">Hexosyltransferase</fullName>
    </recommendedName>
</protein>
<dbReference type="Proteomes" id="UP000654075">
    <property type="component" value="Unassembled WGS sequence"/>
</dbReference>
<dbReference type="EMBL" id="CAJNNV010009347">
    <property type="protein sequence ID" value="CAE8597280.1"/>
    <property type="molecule type" value="Genomic_DNA"/>
</dbReference>
<evidence type="ECO:0000256" key="1">
    <source>
        <dbReference type="SAM" id="MobiDB-lite"/>
    </source>
</evidence>
<sequence length="469" mass="52696">RHRSRAKRPATLPSASYCRPPDMVAIEDQELEGENAYVALLHGQRQEFILYALLLGHRLKHLDSSTPRVLLVGHALPEYDAPFLEGDFLRCLQTCWQVRPVDLIDAAAADKSPRKRHRYVFTKLRALEVPYRRLLFFDLDVIVRKDPSPLFEVPAPAGMYHGDWVSRRASTHGGLLPEEALTSGCVNAGLLRLDPPADKIARRQLLEEMMEEVASLTVADESYLPEQYYLVHKLAAWRHLDVSWNCEVNPEVYVETAYSKGKARGKSSTVVVAEMPSDWWQLGDTEDDLANSVGMFHFSGTHLEPWWYLHLSAASAKAVLRSHFRNRDSRGMVALAVCDWLQGIEDLLHALGTAKAVVELKAVEELIGTLVWRVSYFWEGTETCSRCGAEDTNPGLCEECEVLHACRSKEVEGAHSASWLLWLAPSTVPAGGKQRRRLTKQSPGNTKSTKSIKKEGPRGSLRSDFCQEN</sequence>
<feature type="non-terminal residue" evidence="3">
    <location>
        <position position="1"/>
    </location>
</feature>
<evidence type="ECO:0000313" key="5">
    <source>
        <dbReference type="Proteomes" id="UP000654075"/>
    </source>
</evidence>
<dbReference type="AlphaFoldDB" id="A0A813KUR0"/>
<dbReference type="EMBL" id="CAJNNW010032797">
    <property type="protein sequence ID" value="CAE8715471.1"/>
    <property type="molecule type" value="Genomic_DNA"/>
</dbReference>
<dbReference type="PANTHER" id="PTHR11183">
    <property type="entry name" value="GLYCOGENIN SUBFAMILY MEMBER"/>
    <property type="match status" value="1"/>
</dbReference>
<proteinExistence type="predicted"/>
<dbReference type="InterPro" id="IPR029044">
    <property type="entry name" value="Nucleotide-diphossugar_trans"/>
</dbReference>
<dbReference type="Gene3D" id="3.90.550.10">
    <property type="entry name" value="Spore Coat Polysaccharide Biosynthesis Protein SpsA, Chain A"/>
    <property type="match status" value="1"/>
</dbReference>
<dbReference type="SUPFAM" id="SSF53448">
    <property type="entry name" value="Nucleotide-diphospho-sugar transferases"/>
    <property type="match status" value="1"/>
</dbReference>
<dbReference type="InterPro" id="IPR050587">
    <property type="entry name" value="GNT1/Glycosyltrans_8"/>
</dbReference>
<evidence type="ECO:0000313" key="3">
    <source>
        <dbReference type="EMBL" id="CAE8715471.1"/>
    </source>
</evidence>
<organism evidence="3 4">
    <name type="scientific">Polarella glacialis</name>
    <name type="common">Dinoflagellate</name>
    <dbReference type="NCBI Taxonomy" id="89957"/>
    <lineage>
        <taxon>Eukaryota</taxon>
        <taxon>Sar</taxon>
        <taxon>Alveolata</taxon>
        <taxon>Dinophyceae</taxon>
        <taxon>Suessiales</taxon>
        <taxon>Suessiaceae</taxon>
        <taxon>Polarella</taxon>
    </lineage>
</organism>
<evidence type="ECO:0000313" key="4">
    <source>
        <dbReference type="Proteomes" id="UP000626109"/>
    </source>
</evidence>
<feature type="compositionally biased region" description="Polar residues" evidence="1">
    <location>
        <begin position="440"/>
        <end position="449"/>
    </location>
</feature>
<comment type="caution">
    <text evidence="3">The sequence shown here is derived from an EMBL/GenBank/DDBJ whole genome shotgun (WGS) entry which is preliminary data.</text>
</comment>
<dbReference type="Proteomes" id="UP000626109">
    <property type="component" value="Unassembled WGS sequence"/>
</dbReference>
<name>A0A813KUR0_POLGL</name>
<reference evidence="3" key="1">
    <citation type="submission" date="2021-02" db="EMBL/GenBank/DDBJ databases">
        <authorList>
            <person name="Dougan E. K."/>
            <person name="Rhodes N."/>
            <person name="Thang M."/>
            <person name="Chan C."/>
        </authorList>
    </citation>
    <scope>NUCLEOTIDE SEQUENCE</scope>
</reference>
<keyword evidence="5" id="KW-1185">Reference proteome</keyword>
<evidence type="ECO:0008006" key="6">
    <source>
        <dbReference type="Google" id="ProtNLM"/>
    </source>
</evidence>
<evidence type="ECO:0000313" key="2">
    <source>
        <dbReference type="EMBL" id="CAE8597280.1"/>
    </source>
</evidence>
<dbReference type="OrthoDB" id="418701at2759"/>